<reference evidence="9" key="1">
    <citation type="submission" date="2020-02" db="EMBL/GenBank/DDBJ databases">
        <authorList>
            <person name="Meier V. D."/>
        </authorList>
    </citation>
    <scope>NUCLEOTIDE SEQUENCE</scope>
    <source>
        <strain evidence="9">AVDCRST_MAG10</strain>
    </source>
</reference>
<dbReference type="EMBL" id="CADCTB010000085">
    <property type="protein sequence ID" value="CAA9233312.1"/>
    <property type="molecule type" value="Genomic_DNA"/>
</dbReference>
<organism evidence="9">
    <name type="scientific">uncultured Acidimicrobiales bacterium</name>
    <dbReference type="NCBI Taxonomy" id="310071"/>
    <lineage>
        <taxon>Bacteria</taxon>
        <taxon>Bacillati</taxon>
        <taxon>Actinomycetota</taxon>
        <taxon>Acidimicrobiia</taxon>
        <taxon>Acidimicrobiales</taxon>
        <taxon>environmental samples</taxon>
    </lineage>
</organism>
<dbReference type="NCBIfam" id="NF003765">
    <property type="entry name" value="PRK05359.1"/>
    <property type="match status" value="1"/>
</dbReference>
<dbReference type="SUPFAM" id="SSF53098">
    <property type="entry name" value="Ribonuclease H-like"/>
    <property type="match status" value="1"/>
</dbReference>
<dbReference type="HAMAP" id="MF_00045">
    <property type="entry name" value="Oligoribonuclease"/>
    <property type="match status" value="1"/>
</dbReference>
<sequence>MLAWIDLEMTGLDADRHVILEIAVLVTDDDLAIVAEGPDLVVHAPTTALDAMDDVVVKMHSDSGLRTEVETSTLSVEQAGTAVLEFLRQHIPEAGTVPLCGNSIATDRAFLARHLPEVDAWFHYRSIDVSTVKELCRRWYPEAYKAAPTKAGGHRALDDIRESVAELAYYRSAIFLPPAPAPDGAAG</sequence>
<dbReference type="PANTHER" id="PTHR11046">
    <property type="entry name" value="OLIGORIBONUCLEASE, MITOCHONDRIAL"/>
    <property type="match status" value="1"/>
</dbReference>
<dbReference type="InterPro" id="IPR012337">
    <property type="entry name" value="RNaseH-like_sf"/>
</dbReference>
<evidence type="ECO:0000259" key="8">
    <source>
        <dbReference type="SMART" id="SM00479"/>
    </source>
</evidence>
<dbReference type="GO" id="GO:0005737">
    <property type="term" value="C:cytoplasm"/>
    <property type="evidence" value="ECO:0007669"/>
    <property type="project" value="UniProtKB-SubCell"/>
</dbReference>
<dbReference type="EC" id="3.1.-.-" evidence="7"/>
<dbReference type="Gene3D" id="3.30.420.10">
    <property type="entry name" value="Ribonuclease H-like superfamily/Ribonuclease H"/>
    <property type="match status" value="1"/>
</dbReference>
<comment type="function">
    <text evidence="5 7">3'-to-5' exoribonuclease specific for small oligoribonucleotides.</text>
</comment>
<evidence type="ECO:0000256" key="7">
    <source>
        <dbReference type="HAMAP-Rule" id="MF_00045"/>
    </source>
</evidence>
<evidence type="ECO:0000256" key="5">
    <source>
        <dbReference type="ARBA" id="ARBA00057155"/>
    </source>
</evidence>
<evidence type="ECO:0000256" key="1">
    <source>
        <dbReference type="ARBA" id="ARBA00009921"/>
    </source>
</evidence>
<dbReference type="InterPro" id="IPR013520">
    <property type="entry name" value="Ribonucl_H"/>
</dbReference>
<comment type="subcellular location">
    <subcellularLocation>
        <location evidence="7">Cytoplasm</location>
    </subcellularLocation>
</comment>
<dbReference type="InterPro" id="IPR022894">
    <property type="entry name" value="Oligoribonuclease"/>
</dbReference>
<dbReference type="AlphaFoldDB" id="A0A6J4HWW0"/>
<keyword evidence="3 7" id="KW-0378">Hydrolase</keyword>
<keyword evidence="4 7" id="KW-0269">Exonuclease</keyword>
<name>A0A6J4HWW0_9ACTN</name>
<feature type="active site" evidence="7">
    <location>
        <position position="124"/>
    </location>
</feature>
<dbReference type="GO" id="GO:0000175">
    <property type="term" value="F:3'-5'-RNA exonuclease activity"/>
    <property type="evidence" value="ECO:0007669"/>
    <property type="project" value="InterPro"/>
</dbReference>
<evidence type="ECO:0000256" key="2">
    <source>
        <dbReference type="ARBA" id="ARBA00022722"/>
    </source>
</evidence>
<keyword evidence="2 7" id="KW-0540">Nuclease</keyword>
<evidence type="ECO:0000313" key="9">
    <source>
        <dbReference type="EMBL" id="CAA9233312.1"/>
    </source>
</evidence>
<feature type="domain" description="Exonuclease" evidence="8">
    <location>
        <begin position="1"/>
        <end position="176"/>
    </location>
</feature>
<dbReference type="GO" id="GO:0003676">
    <property type="term" value="F:nucleic acid binding"/>
    <property type="evidence" value="ECO:0007669"/>
    <property type="project" value="InterPro"/>
</dbReference>
<evidence type="ECO:0000256" key="4">
    <source>
        <dbReference type="ARBA" id="ARBA00022839"/>
    </source>
</evidence>
<protein>
    <recommendedName>
        <fullName evidence="6 7">Oligoribonuclease</fullName>
        <ecNumber evidence="7">3.1.-.-</ecNumber>
    </recommendedName>
</protein>
<dbReference type="SMART" id="SM00479">
    <property type="entry name" value="EXOIII"/>
    <property type="match status" value="1"/>
</dbReference>
<proteinExistence type="inferred from homology"/>
<dbReference type="FunFam" id="3.30.420.10:FF:000003">
    <property type="entry name" value="Oligoribonuclease"/>
    <property type="match status" value="1"/>
</dbReference>
<dbReference type="PANTHER" id="PTHR11046:SF0">
    <property type="entry name" value="OLIGORIBONUCLEASE, MITOCHONDRIAL"/>
    <property type="match status" value="1"/>
</dbReference>
<dbReference type="InterPro" id="IPR036397">
    <property type="entry name" value="RNaseH_sf"/>
</dbReference>
<evidence type="ECO:0000256" key="6">
    <source>
        <dbReference type="ARBA" id="ARBA00070964"/>
    </source>
</evidence>
<comment type="similarity">
    <text evidence="1 7">Belongs to the oligoribonuclease family.</text>
</comment>
<evidence type="ECO:0000256" key="3">
    <source>
        <dbReference type="ARBA" id="ARBA00022801"/>
    </source>
</evidence>
<dbReference type="Pfam" id="PF00929">
    <property type="entry name" value="RNase_T"/>
    <property type="match status" value="1"/>
</dbReference>
<keyword evidence="7" id="KW-0963">Cytoplasm</keyword>
<dbReference type="CDD" id="cd06135">
    <property type="entry name" value="Orn"/>
    <property type="match status" value="1"/>
</dbReference>
<gene>
    <name evidence="7" type="primary">orn</name>
    <name evidence="9" type="ORF">AVDCRST_MAG10-1275</name>
</gene>
<accession>A0A6J4HWW0</accession>